<evidence type="ECO:0000313" key="7">
    <source>
        <dbReference type="EMBL" id="MBB4265206.1"/>
    </source>
</evidence>
<keyword evidence="4" id="KW-1015">Disulfide bond</keyword>
<dbReference type="SUPFAM" id="SSF52833">
    <property type="entry name" value="Thioredoxin-like"/>
    <property type="match status" value="1"/>
</dbReference>
<evidence type="ECO:0000256" key="5">
    <source>
        <dbReference type="ARBA" id="ARBA00023284"/>
    </source>
</evidence>
<dbReference type="InterPro" id="IPR002109">
    <property type="entry name" value="Glutaredoxin"/>
</dbReference>
<organism evidence="7 8">
    <name type="scientific">Roseospira visakhapatnamensis</name>
    <dbReference type="NCBI Taxonomy" id="390880"/>
    <lineage>
        <taxon>Bacteria</taxon>
        <taxon>Pseudomonadati</taxon>
        <taxon>Pseudomonadota</taxon>
        <taxon>Alphaproteobacteria</taxon>
        <taxon>Rhodospirillales</taxon>
        <taxon>Rhodospirillaceae</taxon>
        <taxon>Roseospira</taxon>
    </lineage>
</organism>
<keyword evidence="2" id="KW-0813">Transport</keyword>
<dbReference type="PANTHER" id="PTHR46679:SF1">
    <property type="entry name" value="GLUTAREDOXIN-2, MITOCHONDRIAL"/>
    <property type="match status" value="1"/>
</dbReference>
<dbReference type="GO" id="GO:0015035">
    <property type="term" value="F:protein-disulfide reductase activity"/>
    <property type="evidence" value="ECO:0007669"/>
    <property type="project" value="TreeGrafter"/>
</dbReference>
<name>A0A7W6W979_9PROT</name>
<evidence type="ECO:0000256" key="1">
    <source>
        <dbReference type="ARBA" id="ARBA00007787"/>
    </source>
</evidence>
<dbReference type="PANTHER" id="PTHR46679">
    <property type="match status" value="1"/>
</dbReference>
<keyword evidence="5" id="KW-0676">Redox-active center</keyword>
<dbReference type="Proteomes" id="UP000554286">
    <property type="component" value="Unassembled WGS sequence"/>
</dbReference>
<dbReference type="AlphaFoldDB" id="A0A7W6W979"/>
<feature type="domain" description="Glutaredoxin" evidence="6">
    <location>
        <begin position="4"/>
        <end position="63"/>
    </location>
</feature>
<keyword evidence="3" id="KW-0249">Electron transport</keyword>
<dbReference type="Pfam" id="PF00462">
    <property type="entry name" value="Glutaredoxin"/>
    <property type="match status" value="1"/>
</dbReference>
<protein>
    <submittedName>
        <fullName evidence="7">Glutaredoxin</fullName>
    </submittedName>
</protein>
<dbReference type="InterPro" id="IPR014025">
    <property type="entry name" value="Glutaredoxin_subgr"/>
</dbReference>
<dbReference type="InterPro" id="IPR036249">
    <property type="entry name" value="Thioredoxin-like_sf"/>
</dbReference>
<evidence type="ECO:0000313" key="8">
    <source>
        <dbReference type="Proteomes" id="UP000554286"/>
    </source>
</evidence>
<evidence type="ECO:0000256" key="4">
    <source>
        <dbReference type="ARBA" id="ARBA00023157"/>
    </source>
</evidence>
<gene>
    <name evidence="7" type="ORF">GGD89_000821</name>
</gene>
<dbReference type="EMBL" id="JACIGK010000004">
    <property type="protein sequence ID" value="MBB4265206.1"/>
    <property type="molecule type" value="Genomic_DNA"/>
</dbReference>
<comment type="similarity">
    <text evidence="1">Belongs to the glutaredoxin family.</text>
</comment>
<sequence>MVHVEIYTKTTCTFCAKAKAWFQEHDISYEEHDVSTVAAFGEMKKRLPEARTVPQILMDGHLIGGYDTLMHYEQPILERLRGTTANASTG</sequence>
<reference evidence="7 8" key="1">
    <citation type="submission" date="2020-08" db="EMBL/GenBank/DDBJ databases">
        <title>Genome sequencing of Purple Non-Sulfur Bacteria from various extreme environments.</title>
        <authorList>
            <person name="Mayer M."/>
        </authorList>
    </citation>
    <scope>NUCLEOTIDE SEQUENCE [LARGE SCALE GENOMIC DNA]</scope>
    <source>
        <strain evidence="7 8">JA131</strain>
    </source>
</reference>
<evidence type="ECO:0000256" key="2">
    <source>
        <dbReference type="ARBA" id="ARBA00022448"/>
    </source>
</evidence>
<proteinExistence type="inferred from homology"/>
<dbReference type="Gene3D" id="3.40.30.10">
    <property type="entry name" value="Glutaredoxin"/>
    <property type="match status" value="1"/>
</dbReference>
<comment type="caution">
    <text evidence="7">The sequence shown here is derived from an EMBL/GenBank/DDBJ whole genome shotgun (WGS) entry which is preliminary data.</text>
</comment>
<evidence type="ECO:0000259" key="6">
    <source>
        <dbReference type="Pfam" id="PF00462"/>
    </source>
</evidence>
<accession>A0A7W6W979</accession>
<dbReference type="PROSITE" id="PS51354">
    <property type="entry name" value="GLUTAREDOXIN_2"/>
    <property type="match status" value="1"/>
</dbReference>
<dbReference type="RefSeq" id="WP_184042828.1">
    <property type="nucleotide sequence ID" value="NZ_JACIGK010000004.1"/>
</dbReference>
<evidence type="ECO:0000256" key="3">
    <source>
        <dbReference type="ARBA" id="ARBA00022982"/>
    </source>
</evidence>
<dbReference type="PRINTS" id="PR00160">
    <property type="entry name" value="GLUTAREDOXIN"/>
</dbReference>
<keyword evidence="8" id="KW-1185">Reference proteome</keyword>